<protein>
    <submittedName>
        <fullName evidence="1">Uncharacterized protein</fullName>
    </submittedName>
</protein>
<dbReference type="STRING" id="47428.A0A284RT42"/>
<organism evidence="1 2">
    <name type="scientific">Armillaria ostoyae</name>
    <name type="common">Armillaria root rot fungus</name>
    <dbReference type="NCBI Taxonomy" id="47428"/>
    <lineage>
        <taxon>Eukaryota</taxon>
        <taxon>Fungi</taxon>
        <taxon>Dikarya</taxon>
        <taxon>Basidiomycota</taxon>
        <taxon>Agaricomycotina</taxon>
        <taxon>Agaricomycetes</taxon>
        <taxon>Agaricomycetidae</taxon>
        <taxon>Agaricales</taxon>
        <taxon>Marasmiineae</taxon>
        <taxon>Physalacriaceae</taxon>
        <taxon>Armillaria</taxon>
    </lineage>
</organism>
<keyword evidence="2" id="KW-1185">Reference proteome</keyword>
<proteinExistence type="predicted"/>
<evidence type="ECO:0000313" key="1">
    <source>
        <dbReference type="EMBL" id="SJL11855.1"/>
    </source>
</evidence>
<sequence length="167" mass="18687">MFLWPNSIISTTGTTHLPAQSFLSLMFTQALLVLKALPLNLTEEERSKISVPDVSEQLRPASEAYFNDIGDQSFIEAGDLILTRPQLNEQIVKRLHMSRLGLKFLPLKKPAVDTGEKLMTAIQNVLEQYVEQQTLCEFFANTSGAGATEFMILVDDHHAPRPIMAPF</sequence>
<gene>
    <name evidence="1" type="ORF">ARMOST_15266</name>
</gene>
<name>A0A284RT42_ARMOS</name>
<dbReference type="EMBL" id="FUEG01000015">
    <property type="protein sequence ID" value="SJL11855.1"/>
    <property type="molecule type" value="Genomic_DNA"/>
</dbReference>
<reference evidence="2" key="1">
    <citation type="journal article" date="2017" name="Nat. Ecol. Evol.">
        <title>Genome expansion and lineage-specific genetic innovations in the forest pathogenic fungi Armillaria.</title>
        <authorList>
            <person name="Sipos G."/>
            <person name="Prasanna A.N."/>
            <person name="Walter M.C."/>
            <person name="O'Connor E."/>
            <person name="Balint B."/>
            <person name="Krizsan K."/>
            <person name="Kiss B."/>
            <person name="Hess J."/>
            <person name="Varga T."/>
            <person name="Slot J."/>
            <person name="Riley R."/>
            <person name="Boka B."/>
            <person name="Rigling D."/>
            <person name="Barry K."/>
            <person name="Lee J."/>
            <person name="Mihaltcheva S."/>
            <person name="LaButti K."/>
            <person name="Lipzen A."/>
            <person name="Waldron R."/>
            <person name="Moloney N.M."/>
            <person name="Sperisen C."/>
            <person name="Kredics L."/>
            <person name="Vagvoelgyi C."/>
            <person name="Patrignani A."/>
            <person name="Fitzpatrick D."/>
            <person name="Nagy I."/>
            <person name="Doyle S."/>
            <person name="Anderson J.B."/>
            <person name="Grigoriev I.V."/>
            <person name="Gueldener U."/>
            <person name="Muensterkoetter M."/>
            <person name="Nagy L.G."/>
        </authorList>
    </citation>
    <scope>NUCLEOTIDE SEQUENCE [LARGE SCALE GENOMIC DNA]</scope>
    <source>
        <strain evidence="2">C18/9</strain>
    </source>
</reference>
<evidence type="ECO:0000313" key="2">
    <source>
        <dbReference type="Proteomes" id="UP000219338"/>
    </source>
</evidence>
<dbReference type="Proteomes" id="UP000219338">
    <property type="component" value="Unassembled WGS sequence"/>
</dbReference>
<dbReference type="OrthoDB" id="3056117at2759"/>
<dbReference type="AlphaFoldDB" id="A0A284RT42"/>
<accession>A0A284RT42</accession>